<protein>
    <submittedName>
        <fullName evidence="1">Uncharacterized protein</fullName>
    </submittedName>
</protein>
<reference evidence="1 2" key="1">
    <citation type="journal article" date="2020" name="Genomics">
        <title>Complete, high-quality genomes from long-read metagenomic sequencing of two wolf lichen thalli reveals enigmatic genome architecture.</title>
        <authorList>
            <person name="McKenzie S.K."/>
            <person name="Walston R.F."/>
            <person name="Allen J.L."/>
        </authorList>
    </citation>
    <scope>NUCLEOTIDE SEQUENCE [LARGE SCALE GENOMIC DNA]</scope>
    <source>
        <strain evidence="1">WasteWater1</strain>
    </source>
</reference>
<keyword evidence="2" id="KW-1185">Reference proteome</keyword>
<dbReference type="EMBL" id="JACCJB010000002">
    <property type="protein sequence ID" value="KAF6230429.1"/>
    <property type="molecule type" value="Genomic_DNA"/>
</dbReference>
<evidence type="ECO:0000313" key="1">
    <source>
        <dbReference type="EMBL" id="KAF6230429.1"/>
    </source>
</evidence>
<proteinExistence type="predicted"/>
<comment type="caution">
    <text evidence="1">The sequence shown here is derived from an EMBL/GenBank/DDBJ whole genome shotgun (WGS) entry which is preliminary data.</text>
</comment>
<dbReference type="Proteomes" id="UP000593566">
    <property type="component" value="Unassembled WGS sequence"/>
</dbReference>
<accession>A0A8H6KZZ0</accession>
<sequence>MPKAPPPSPPVDSIEATKYAFQDNVYYLQQGTSENIQRPMGRQSLRLHILQIKDEATQQIYKIATSDMRKRPGA</sequence>
<evidence type="ECO:0000313" key="2">
    <source>
        <dbReference type="Proteomes" id="UP000593566"/>
    </source>
</evidence>
<gene>
    <name evidence="1" type="ORF">HO133_004771</name>
</gene>
<organism evidence="1 2">
    <name type="scientific">Letharia lupina</name>
    <dbReference type="NCBI Taxonomy" id="560253"/>
    <lineage>
        <taxon>Eukaryota</taxon>
        <taxon>Fungi</taxon>
        <taxon>Dikarya</taxon>
        <taxon>Ascomycota</taxon>
        <taxon>Pezizomycotina</taxon>
        <taxon>Lecanoromycetes</taxon>
        <taxon>OSLEUM clade</taxon>
        <taxon>Lecanoromycetidae</taxon>
        <taxon>Lecanorales</taxon>
        <taxon>Lecanorineae</taxon>
        <taxon>Parmeliaceae</taxon>
        <taxon>Letharia</taxon>
    </lineage>
</organism>
<name>A0A8H6KZZ0_9LECA</name>
<dbReference type="RefSeq" id="XP_037157686.1">
    <property type="nucleotide sequence ID" value="XM_037295685.1"/>
</dbReference>
<dbReference type="AlphaFoldDB" id="A0A8H6KZZ0"/>
<dbReference type="GeneID" id="59333177"/>